<name>D3Q7R9_STANL</name>
<protein>
    <submittedName>
        <fullName evidence="2">OsmC family protein</fullName>
    </submittedName>
</protein>
<feature type="region of interest" description="Disordered" evidence="1">
    <location>
        <begin position="1"/>
        <end position="20"/>
    </location>
</feature>
<proteinExistence type="predicted"/>
<dbReference type="OrthoDB" id="9789573at2"/>
<sequence>MTNSGEPNEGLVTVTGTGPGSFVQRIRAGAHELTADEPQPTGTDTGASPYDLLLAALGSCTSMTLQMYADRKKWPLEKVSVSLRHDRIHATDCANCETEAGMVSQITRVIRLEGPLDEEQRTRLLQIADRCPVHRTLSGEIDIQTEMDAAKPH</sequence>
<dbReference type="Gene3D" id="3.30.300.20">
    <property type="match status" value="1"/>
</dbReference>
<dbReference type="STRING" id="446470.Snas_4769"/>
<evidence type="ECO:0000313" key="2">
    <source>
        <dbReference type="EMBL" id="ADD44411.1"/>
    </source>
</evidence>
<evidence type="ECO:0000256" key="1">
    <source>
        <dbReference type="SAM" id="MobiDB-lite"/>
    </source>
</evidence>
<dbReference type="AlphaFoldDB" id="D3Q7R9"/>
<dbReference type="PANTHER" id="PTHR39624:SF2">
    <property type="entry name" value="OSMC-LIKE PROTEIN"/>
    <property type="match status" value="1"/>
</dbReference>
<dbReference type="RefSeq" id="WP_013019982.1">
    <property type="nucleotide sequence ID" value="NC_013947.1"/>
</dbReference>
<keyword evidence="3" id="KW-1185">Reference proteome</keyword>
<dbReference type="eggNOG" id="COG1765">
    <property type="taxonomic scope" value="Bacteria"/>
</dbReference>
<dbReference type="SUPFAM" id="SSF82784">
    <property type="entry name" value="OsmC-like"/>
    <property type="match status" value="1"/>
</dbReference>
<dbReference type="InterPro" id="IPR003718">
    <property type="entry name" value="OsmC/Ohr_fam"/>
</dbReference>
<dbReference type="KEGG" id="sna:Snas_4769"/>
<reference evidence="2 3" key="1">
    <citation type="journal article" date="2009" name="Stand. Genomic Sci.">
        <title>Complete genome sequence of Stackebrandtia nassauensis type strain (LLR-40K-21).</title>
        <authorList>
            <person name="Munk C."/>
            <person name="Lapidus A."/>
            <person name="Copeland A."/>
            <person name="Jando M."/>
            <person name="Mayilraj S."/>
            <person name="Glavina Del Rio T."/>
            <person name="Nolan M."/>
            <person name="Chen F."/>
            <person name="Lucas S."/>
            <person name="Tice H."/>
            <person name="Cheng J.F."/>
            <person name="Han C."/>
            <person name="Detter J.C."/>
            <person name="Bruce D."/>
            <person name="Goodwin L."/>
            <person name="Chain P."/>
            <person name="Pitluck S."/>
            <person name="Goker M."/>
            <person name="Ovchinikova G."/>
            <person name="Pati A."/>
            <person name="Ivanova N."/>
            <person name="Mavromatis K."/>
            <person name="Chen A."/>
            <person name="Palaniappan K."/>
            <person name="Land M."/>
            <person name="Hauser L."/>
            <person name="Chang Y.J."/>
            <person name="Jeffries C.D."/>
            <person name="Bristow J."/>
            <person name="Eisen J.A."/>
            <person name="Markowitz V."/>
            <person name="Hugenholtz P."/>
            <person name="Kyrpides N.C."/>
            <person name="Klenk H.P."/>
        </authorList>
    </citation>
    <scope>NUCLEOTIDE SEQUENCE [LARGE SCALE GENOMIC DNA]</scope>
    <source>
        <strain evidence="3">DSM 44728 / CIP 108903 / NRRL B-16338 / NBRC 102104 / LLR-40K-21</strain>
    </source>
</reference>
<dbReference type="Proteomes" id="UP000000844">
    <property type="component" value="Chromosome"/>
</dbReference>
<evidence type="ECO:0000313" key="3">
    <source>
        <dbReference type="Proteomes" id="UP000000844"/>
    </source>
</evidence>
<accession>D3Q7R9</accession>
<dbReference type="InterPro" id="IPR015946">
    <property type="entry name" value="KH_dom-like_a/b"/>
</dbReference>
<dbReference type="HOGENOM" id="CLU_100275_4_0_11"/>
<dbReference type="InterPro" id="IPR036102">
    <property type="entry name" value="OsmC/Ohrsf"/>
</dbReference>
<dbReference type="PANTHER" id="PTHR39624">
    <property type="entry name" value="PROTEIN INVOLVED IN RIMO-MEDIATED BETA-METHYLTHIOLATION OF RIBOSOMAL PROTEIN S12 YCAO"/>
    <property type="match status" value="1"/>
</dbReference>
<organism evidence="2 3">
    <name type="scientific">Stackebrandtia nassauensis (strain DSM 44728 / CIP 108903 / NRRL B-16338 / NBRC 102104 / LLR-40K-21)</name>
    <dbReference type="NCBI Taxonomy" id="446470"/>
    <lineage>
        <taxon>Bacteria</taxon>
        <taxon>Bacillati</taxon>
        <taxon>Actinomycetota</taxon>
        <taxon>Actinomycetes</taxon>
        <taxon>Glycomycetales</taxon>
        <taxon>Glycomycetaceae</taxon>
        <taxon>Stackebrandtia</taxon>
    </lineage>
</organism>
<dbReference type="Pfam" id="PF02566">
    <property type="entry name" value="OsmC"/>
    <property type="match status" value="1"/>
</dbReference>
<gene>
    <name evidence="2" type="ordered locus">Snas_4769</name>
</gene>
<dbReference type="EMBL" id="CP001778">
    <property type="protein sequence ID" value="ADD44411.1"/>
    <property type="molecule type" value="Genomic_DNA"/>
</dbReference>